<gene>
    <name evidence="8" type="ORF">CVLEPA_LOCUS26536</name>
</gene>
<evidence type="ECO:0000256" key="5">
    <source>
        <dbReference type="PROSITE-ProRule" id="PRU00283"/>
    </source>
</evidence>
<proteinExistence type="inferred from homology"/>
<reference evidence="8 9" key="1">
    <citation type="submission" date="2024-02" db="EMBL/GenBank/DDBJ databases">
        <authorList>
            <person name="Daric V."/>
            <person name="Darras S."/>
        </authorList>
    </citation>
    <scope>NUCLEOTIDE SEQUENCE [LARGE SCALE GENOMIC DNA]</scope>
</reference>
<feature type="compositionally biased region" description="Low complexity" evidence="6">
    <location>
        <begin position="881"/>
        <end position="896"/>
    </location>
</feature>
<comment type="caution">
    <text evidence="8">The sequence shown here is derived from an EMBL/GenBank/DDBJ whole genome shotgun (WGS) entry which is preliminary data.</text>
</comment>
<keyword evidence="1 5" id="KW-0547">Nucleotide-binding</keyword>
<dbReference type="PROSITE" id="PS50067">
    <property type="entry name" value="KINESIN_MOTOR_2"/>
    <property type="match status" value="1"/>
</dbReference>
<dbReference type="InterPro" id="IPR001752">
    <property type="entry name" value="Kinesin_motor_dom"/>
</dbReference>
<dbReference type="SUPFAM" id="SSF49879">
    <property type="entry name" value="SMAD/FHA domain"/>
    <property type="match status" value="1"/>
</dbReference>
<dbReference type="InterPro" id="IPR027417">
    <property type="entry name" value="P-loop_NTPase"/>
</dbReference>
<accession>A0ABP0GQF0</accession>
<feature type="region of interest" description="Disordered" evidence="6">
    <location>
        <begin position="946"/>
        <end position="975"/>
    </location>
</feature>
<dbReference type="InterPro" id="IPR000253">
    <property type="entry name" value="FHA_dom"/>
</dbReference>
<keyword evidence="2 5" id="KW-0067">ATP-binding</keyword>
<feature type="domain" description="Kinesin motor" evidence="7">
    <location>
        <begin position="8"/>
        <end position="357"/>
    </location>
</feature>
<name>A0ABP0GQF0_CLALP</name>
<dbReference type="SUPFAM" id="SSF52540">
    <property type="entry name" value="P-loop containing nucleoside triphosphate hydrolases"/>
    <property type="match status" value="1"/>
</dbReference>
<dbReference type="Pfam" id="PF00225">
    <property type="entry name" value="Kinesin"/>
    <property type="match status" value="1"/>
</dbReference>
<dbReference type="EMBL" id="CAWYQH010000130">
    <property type="protein sequence ID" value="CAK8693228.1"/>
    <property type="molecule type" value="Genomic_DNA"/>
</dbReference>
<feature type="binding site" evidence="5">
    <location>
        <begin position="110"/>
        <end position="117"/>
    </location>
    <ligand>
        <name>ATP</name>
        <dbReference type="ChEBI" id="CHEBI:30616"/>
    </ligand>
</feature>
<dbReference type="PROSITE" id="PS00411">
    <property type="entry name" value="KINESIN_MOTOR_1"/>
    <property type="match status" value="1"/>
</dbReference>
<dbReference type="InterPro" id="IPR035892">
    <property type="entry name" value="C2_domain_sf"/>
</dbReference>
<protein>
    <recommendedName>
        <fullName evidence="7">Kinesin motor domain-containing protein</fullName>
    </recommendedName>
</protein>
<dbReference type="PANTHER" id="PTHR47117">
    <property type="entry name" value="STAR-RELATED LIPID TRANSFER PROTEIN 9"/>
    <property type="match status" value="1"/>
</dbReference>
<dbReference type="PRINTS" id="PR00380">
    <property type="entry name" value="KINESINHEAVY"/>
</dbReference>
<feature type="compositionally biased region" description="Polar residues" evidence="6">
    <location>
        <begin position="965"/>
        <end position="975"/>
    </location>
</feature>
<dbReference type="InterPro" id="IPR019821">
    <property type="entry name" value="Kinesin_motor_CS"/>
</dbReference>
<dbReference type="Gene3D" id="2.60.200.20">
    <property type="match status" value="1"/>
</dbReference>
<dbReference type="Pfam" id="PF00498">
    <property type="entry name" value="FHA"/>
    <property type="match status" value="1"/>
</dbReference>
<sequence>MPSSGGDSIKVAVRVRPFNQRELNRKAKCVVSMQGNSTTITNPTNKETKQFSFDYSYWSHDGYVVDQNGRLIQSEASSRYADQMTVFDDLGRGVLQNAWAGYNATLFAYGQTGSGKSYSMVGHGSNKGIVPITCGNLFRAIDEAREGDKELQVTFSMLEIYNEQTRDLLFNKSQHKSTNLKVRENRDVGFYVEGLTQHPCRDYNSVEQLMEVGAINRTTAATNMNATSSRSHMVISIKFKQIFNNDLGESTMKTSEINLVDLAGSERAESSGATGDRLKEGSAINRSLLMLGTVIETLATADPKSVVPYRDSVLTKLLKSALGGNSKTVMIAALSPADINYEETLSTLRYANRAKKIKNRAVVNESPTDKLIRQLKAENARLLAQLSRKSPHDGVSDNSDVQRLLTQNERQMKEMMTSWEQKLETARKEWEAEQRSVEGMPQKRNQCYPYLQNVNEDPQLSGIIKHPIYDGVTNVGRCSKQRKEEMDVHYIVLRGLGIQEEHFIIRSNGEGKMMMEPCANADVTINGRKILIQTSLNHGDRLKIGSNSLFLFIGFPSERSRESVESVTERCNFDFFQNELLTYSDITHELANTSPRAKRHKNESITDAVYAEYIRLVPVVASMNAISQELKKERDFELFVKNLATYDVRGNEIPKEIAVKVRHQVTDQVWIWSKSKFINRRYMIEELYMKHQDDPTWMVELSEDLDPFWDPVEDIYLGCAHVWLHSLSYNMPLDDQVPINNDIGEEVAILQVSMNPCTPTKEMKGEDSLVIDPTEMVGKRMDFIINIPHCLGVEWIREKKSRGAMLKFKFYDEEYGHETAAVWRTINPSFNMEQLITVERADQDLLHYLHSSALIVELWGLQEGRTGKRNSRQDSGFFHITHTSPTPSPSMSSSSSDVEMLESELREAKKMLKERDEDNQDLRKICDVLKKENSKLRKKFEAKIAPAREKGATRSGTSHVRHINNTKTKSSGSNRAQAELGRALKCFFSDIRPLQQNLARMTSHNGFKGNKEIEKLSEDLDATLLSLKQSVSNAVRLQQMERPPPIK</sequence>
<keyword evidence="3" id="KW-0175">Coiled coil</keyword>
<evidence type="ECO:0000259" key="7">
    <source>
        <dbReference type="PROSITE" id="PS50067"/>
    </source>
</evidence>
<evidence type="ECO:0000256" key="4">
    <source>
        <dbReference type="ARBA" id="ARBA00023175"/>
    </source>
</evidence>
<evidence type="ECO:0000256" key="3">
    <source>
        <dbReference type="ARBA" id="ARBA00023054"/>
    </source>
</evidence>
<evidence type="ECO:0000256" key="6">
    <source>
        <dbReference type="SAM" id="MobiDB-lite"/>
    </source>
</evidence>
<dbReference type="InterPro" id="IPR036961">
    <property type="entry name" value="Kinesin_motor_dom_sf"/>
</dbReference>
<feature type="region of interest" description="Disordered" evidence="6">
    <location>
        <begin position="867"/>
        <end position="901"/>
    </location>
</feature>
<dbReference type="SMART" id="SM00129">
    <property type="entry name" value="KISc"/>
    <property type="match status" value="1"/>
</dbReference>
<evidence type="ECO:0000256" key="2">
    <source>
        <dbReference type="ARBA" id="ARBA00022840"/>
    </source>
</evidence>
<evidence type="ECO:0000313" key="9">
    <source>
        <dbReference type="Proteomes" id="UP001642483"/>
    </source>
</evidence>
<evidence type="ECO:0000256" key="1">
    <source>
        <dbReference type="ARBA" id="ARBA00022741"/>
    </source>
</evidence>
<dbReference type="InterPro" id="IPR008984">
    <property type="entry name" value="SMAD_FHA_dom_sf"/>
</dbReference>
<evidence type="ECO:0000313" key="8">
    <source>
        <dbReference type="EMBL" id="CAK8693228.1"/>
    </source>
</evidence>
<dbReference type="SUPFAM" id="SSF49562">
    <property type="entry name" value="C2 domain (Calcium/lipid-binding domain, CaLB)"/>
    <property type="match status" value="1"/>
</dbReference>
<organism evidence="8 9">
    <name type="scientific">Clavelina lepadiformis</name>
    <name type="common">Light-bulb sea squirt</name>
    <name type="synonym">Ascidia lepadiformis</name>
    <dbReference type="NCBI Taxonomy" id="159417"/>
    <lineage>
        <taxon>Eukaryota</taxon>
        <taxon>Metazoa</taxon>
        <taxon>Chordata</taxon>
        <taxon>Tunicata</taxon>
        <taxon>Ascidiacea</taxon>
        <taxon>Aplousobranchia</taxon>
        <taxon>Clavelinidae</taxon>
        <taxon>Clavelina</taxon>
    </lineage>
</organism>
<comment type="similarity">
    <text evidence="5">Belongs to the TRAFAC class myosin-kinesin ATPase superfamily. Kinesin family.</text>
</comment>
<keyword evidence="9" id="KW-1185">Reference proteome</keyword>
<dbReference type="Gene3D" id="3.40.850.10">
    <property type="entry name" value="Kinesin motor domain"/>
    <property type="match status" value="1"/>
</dbReference>
<keyword evidence="4 5" id="KW-0505">Motor protein</keyword>
<dbReference type="Proteomes" id="UP001642483">
    <property type="component" value="Unassembled WGS sequence"/>
</dbReference>